<evidence type="ECO:0000256" key="11">
    <source>
        <dbReference type="ARBA" id="ARBA00022982"/>
    </source>
</evidence>
<dbReference type="EMBL" id="JX412731">
    <property type="protein sequence ID" value="ALO76166.1"/>
    <property type="molecule type" value="Genomic_DNA"/>
</dbReference>
<evidence type="ECO:0000256" key="5">
    <source>
        <dbReference type="ARBA" id="ARBA00021008"/>
    </source>
</evidence>
<comment type="catalytic activity">
    <reaction evidence="17 18">
        <text>a ubiquinone + NADH + 5 H(+)(in) = a ubiquinol + NAD(+) + 4 H(+)(out)</text>
        <dbReference type="Rhea" id="RHEA:29091"/>
        <dbReference type="Rhea" id="RHEA-COMP:9565"/>
        <dbReference type="Rhea" id="RHEA-COMP:9566"/>
        <dbReference type="ChEBI" id="CHEBI:15378"/>
        <dbReference type="ChEBI" id="CHEBI:16389"/>
        <dbReference type="ChEBI" id="CHEBI:17976"/>
        <dbReference type="ChEBI" id="CHEBI:57540"/>
        <dbReference type="ChEBI" id="CHEBI:57945"/>
        <dbReference type="EC" id="7.1.1.2"/>
    </reaction>
</comment>
<evidence type="ECO:0000256" key="16">
    <source>
        <dbReference type="ARBA" id="ARBA00023136"/>
    </source>
</evidence>
<protein>
    <recommendedName>
        <fullName evidence="5 18">NADH-ubiquinone oxidoreductase chain 2</fullName>
        <ecNumber evidence="4 18">7.1.1.2</ecNumber>
    </recommendedName>
</protein>
<evidence type="ECO:0000256" key="18">
    <source>
        <dbReference type="RuleBase" id="RU003403"/>
    </source>
</evidence>
<comment type="similarity">
    <text evidence="3 18">Belongs to the complex I subunit 2 family.</text>
</comment>
<evidence type="ECO:0000256" key="4">
    <source>
        <dbReference type="ARBA" id="ARBA00012944"/>
    </source>
</evidence>
<keyword evidence="11 18" id="KW-0249">Electron transport</keyword>
<feature type="transmembrane region" description="Helical" evidence="18">
    <location>
        <begin position="97"/>
        <end position="119"/>
    </location>
</feature>
<evidence type="ECO:0000256" key="3">
    <source>
        <dbReference type="ARBA" id="ARBA00007012"/>
    </source>
</evidence>
<comment type="subcellular location">
    <subcellularLocation>
        <location evidence="2 18">Mitochondrion inner membrane</location>
        <topology evidence="2 18">Multi-pass membrane protein</topology>
    </subcellularLocation>
</comment>
<feature type="domain" description="NADH:quinone oxidoreductase/Mrp antiporter transmembrane" evidence="19">
    <location>
        <begin position="30"/>
        <end position="291"/>
    </location>
</feature>
<evidence type="ECO:0000256" key="7">
    <source>
        <dbReference type="ARBA" id="ARBA00022660"/>
    </source>
</evidence>
<evidence type="ECO:0000256" key="1">
    <source>
        <dbReference type="ARBA" id="ARBA00003257"/>
    </source>
</evidence>
<dbReference type="GO" id="GO:0006120">
    <property type="term" value="P:mitochondrial electron transport, NADH to ubiquinone"/>
    <property type="evidence" value="ECO:0007669"/>
    <property type="project" value="InterPro"/>
</dbReference>
<evidence type="ECO:0000256" key="8">
    <source>
        <dbReference type="ARBA" id="ARBA00022692"/>
    </source>
</evidence>
<keyword evidence="14 18" id="KW-0830">Ubiquinone</keyword>
<feature type="transmembrane region" description="Helical" evidence="18">
    <location>
        <begin position="275"/>
        <end position="296"/>
    </location>
</feature>
<evidence type="ECO:0000259" key="19">
    <source>
        <dbReference type="Pfam" id="PF00361"/>
    </source>
</evidence>
<dbReference type="AlphaFoldDB" id="A0A0S2MN71"/>
<evidence type="ECO:0000256" key="10">
    <source>
        <dbReference type="ARBA" id="ARBA00022967"/>
    </source>
</evidence>
<keyword evidence="8 18" id="KW-0812">Transmembrane</keyword>
<comment type="function">
    <text evidence="1">Core subunit of the mitochondrial membrane respiratory chain NADH dehydrogenase (Complex I) that is believed to belong to the minimal assembly required for catalysis. Complex I functions in the transfer of electrons from NADH to the respiratory chain. The immediate electron acceptor for the enzyme is believed to be ubiquinone.</text>
</comment>
<sequence length="344" mass="39751">MKVSILFFLIYYKIMFYVSLMTGSMIAISSHSWMSMWIGLEINLLSMIPLISSTNNMMASEASLKYFVSQALASSILLISVILMTMNDMMNMNASSYFSLIYNSALFTKMGAAPFHFWFPEVMEGLSWINSMIMLTWQKLAPMALIMFSNNSFIYMIIVIIFSMMVSGIMGINQTSLRKILAYSSINHIGWMMGSMMLMETIWLYYYAIYSLITLSITLVLKKLNIFHLNQLYISMNYNPNLKLFFMLNFMSLGGLPPFLGFMPKWMTIQLLTESGLYLTAFLMVMMTLMTLYFYIRITFSSLLLSKTHLSYFNANPLKTHSLMMINFTSITGMIFMTFLFNML</sequence>
<dbReference type="InterPro" id="IPR050175">
    <property type="entry name" value="Complex_I_Subunit_2"/>
</dbReference>
<evidence type="ECO:0000256" key="12">
    <source>
        <dbReference type="ARBA" id="ARBA00022989"/>
    </source>
</evidence>
<keyword evidence="13 18" id="KW-0520">NAD</keyword>
<evidence type="ECO:0000256" key="14">
    <source>
        <dbReference type="ARBA" id="ARBA00023075"/>
    </source>
</evidence>
<keyword evidence="16 18" id="KW-0472">Membrane</keyword>
<dbReference type="GO" id="GO:0005743">
    <property type="term" value="C:mitochondrial inner membrane"/>
    <property type="evidence" value="ECO:0007669"/>
    <property type="project" value="UniProtKB-SubCell"/>
</dbReference>
<feature type="transmembrane region" description="Helical" evidence="18">
    <location>
        <begin position="64"/>
        <end position="85"/>
    </location>
</feature>
<accession>A0A0S2MN71</accession>
<dbReference type="EC" id="7.1.1.2" evidence="4 18"/>
<feature type="transmembrane region" description="Helical" evidence="18">
    <location>
        <begin position="323"/>
        <end position="341"/>
    </location>
</feature>
<keyword evidence="9 18" id="KW-0999">Mitochondrion inner membrane</keyword>
<organism evidence="20">
    <name type="scientific">Cyphonistes vallatus</name>
    <dbReference type="NCBI Taxonomy" id="1205660"/>
    <lineage>
        <taxon>Eukaryota</taxon>
        <taxon>Metazoa</taxon>
        <taxon>Ecdysozoa</taxon>
        <taxon>Arthropoda</taxon>
        <taxon>Hexapoda</taxon>
        <taxon>Insecta</taxon>
        <taxon>Pterygota</taxon>
        <taxon>Neoptera</taxon>
        <taxon>Endopterygota</taxon>
        <taxon>Coleoptera</taxon>
        <taxon>Polyphaga</taxon>
        <taxon>Scarabaeiformia</taxon>
        <taxon>Scarabaeidae</taxon>
        <taxon>Dynastinae</taxon>
        <taxon>Cyphonistes</taxon>
    </lineage>
</organism>
<evidence type="ECO:0000256" key="6">
    <source>
        <dbReference type="ARBA" id="ARBA00022448"/>
    </source>
</evidence>
<dbReference type="Pfam" id="PF00361">
    <property type="entry name" value="Proton_antipo_M"/>
    <property type="match status" value="1"/>
</dbReference>
<dbReference type="PANTHER" id="PTHR46552">
    <property type="entry name" value="NADH-UBIQUINONE OXIDOREDUCTASE CHAIN 2"/>
    <property type="match status" value="1"/>
</dbReference>
<reference evidence="20" key="1">
    <citation type="submission" date="2012-06" db="EMBL/GenBank/DDBJ databases">
        <title>Mitogenomics of the Coleoptera under dense taxon sampling.</title>
        <authorList>
            <person name="Timmermans M.J.T.N."/>
            <person name="Lim J."/>
            <person name="Dodsworth S."/>
            <person name="Haran J."/>
            <person name="Ahrens D."/>
            <person name="Bocak L."/>
            <person name="London A."/>
            <person name="Culverwell L."/>
            <person name="Vogler A.P."/>
        </authorList>
    </citation>
    <scope>NUCLEOTIDE SEQUENCE</scope>
</reference>
<dbReference type="PANTHER" id="PTHR46552:SF1">
    <property type="entry name" value="NADH-UBIQUINONE OXIDOREDUCTASE CHAIN 2"/>
    <property type="match status" value="1"/>
</dbReference>
<keyword evidence="6" id="KW-0813">Transport</keyword>
<gene>
    <name evidence="20" type="primary">nad2</name>
</gene>
<evidence type="ECO:0000256" key="15">
    <source>
        <dbReference type="ARBA" id="ARBA00023128"/>
    </source>
</evidence>
<dbReference type="InterPro" id="IPR001750">
    <property type="entry name" value="ND/Mrp_TM"/>
</dbReference>
<evidence type="ECO:0000256" key="2">
    <source>
        <dbReference type="ARBA" id="ARBA00004448"/>
    </source>
</evidence>
<evidence type="ECO:0000256" key="17">
    <source>
        <dbReference type="ARBA" id="ARBA00049551"/>
    </source>
</evidence>
<feature type="transmembrane region" description="Helical" evidence="18">
    <location>
        <begin position="7"/>
        <end position="28"/>
    </location>
</feature>
<comment type="function">
    <text evidence="18">Core subunit of the mitochondrial membrane respiratory chain NADH dehydrogenase (Complex I) which catalyzes electron transfer from NADH through the respiratory chain, using ubiquinone as an electron acceptor. Essential for the catalytic activity and assembly of complex I.</text>
</comment>
<keyword evidence="10 18" id="KW-1278">Translocase</keyword>
<evidence type="ECO:0000256" key="13">
    <source>
        <dbReference type="ARBA" id="ARBA00023027"/>
    </source>
</evidence>
<evidence type="ECO:0000313" key="20">
    <source>
        <dbReference type="EMBL" id="ALO76166.1"/>
    </source>
</evidence>
<feature type="transmembrane region" description="Helical" evidence="18">
    <location>
        <begin position="242"/>
        <end position="263"/>
    </location>
</feature>
<keyword evidence="15 18" id="KW-0496">Mitochondrion</keyword>
<proteinExistence type="inferred from homology"/>
<dbReference type="PRINTS" id="PR01436">
    <property type="entry name" value="NADHDHGNASE2"/>
</dbReference>
<keyword evidence="7 18" id="KW-0679">Respiratory chain</keyword>
<feature type="transmembrane region" description="Helical" evidence="18">
    <location>
        <begin position="204"/>
        <end position="221"/>
    </location>
</feature>
<name>A0A0S2MN71_9SCAR</name>
<evidence type="ECO:0000256" key="9">
    <source>
        <dbReference type="ARBA" id="ARBA00022792"/>
    </source>
</evidence>
<geneLocation type="mitochondrion" evidence="20"/>
<dbReference type="GO" id="GO:0008137">
    <property type="term" value="F:NADH dehydrogenase (ubiquinone) activity"/>
    <property type="evidence" value="ECO:0007669"/>
    <property type="project" value="UniProtKB-EC"/>
</dbReference>
<keyword evidence="12 18" id="KW-1133">Transmembrane helix</keyword>
<dbReference type="InterPro" id="IPR003917">
    <property type="entry name" value="NADH_UbQ_OxRdtase_chain2"/>
</dbReference>